<dbReference type="PROSITE" id="PS51910">
    <property type="entry name" value="GH18_2"/>
    <property type="match status" value="1"/>
</dbReference>
<evidence type="ECO:0000256" key="11">
    <source>
        <dbReference type="ARBA" id="ARBA00023326"/>
    </source>
</evidence>
<keyword evidence="5 14" id="KW-0732">Signal</keyword>
<dbReference type="GO" id="GO:0008843">
    <property type="term" value="F:endochitinase activity"/>
    <property type="evidence" value="ECO:0007669"/>
    <property type="project" value="UniProtKB-EC"/>
</dbReference>
<dbReference type="SMART" id="SM00636">
    <property type="entry name" value="Glyco_18"/>
    <property type="match status" value="1"/>
</dbReference>
<feature type="region of interest" description="Disordered" evidence="13">
    <location>
        <begin position="648"/>
        <end position="681"/>
    </location>
</feature>
<dbReference type="GO" id="GO:0008061">
    <property type="term" value="F:chitin binding"/>
    <property type="evidence" value="ECO:0007669"/>
    <property type="project" value="UniProtKB-KW"/>
</dbReference>
<comment type="caution">
    <text evidence="17">The sequence shown here is derived from an EMBL/GenBank/DDBJ whole genome shotgun (WGS) entry which is preliminary data.</text>
</comment>
<gene>
    <name evidence="17" type="primary">Cht3_1</name>
    <name evidence="17" type="ORF">SK128_015425</name>
</gene>
<evidence type="ECO:0000256" key="7">
    <source>
        <dbReference type="ARBA" id="ARBA00023024"/>
    </source>
</evidence>
<dbReference type="GO" id="GO:0006032">
    <property type="term" value="P:chitin catabolic process"/>
    <property type="evidence" value="ECO:0007669"/>
    <property type="project" value="UniProtKB-KW"/>
</dbReference>
<evidence type="ECO:0000313" key="18">
    <source>
        <dbReference type="Proteomes" id="UP001381693"/>
    </source>
</evidence>
<dbReference type="PROSITE" id="PS01095">
    <property type="entry name" value="GH18_1"/>
    <property type="match status" value="1"/>
</dbReference>
<dbReference type="SMART" id="SM00494">
    <property type="entry name" value="ChtBD2"/>
    <property type="match status" value="1"/>
</dbReference>
<evidence type="ECO:0000256" key="3">
    <source>
        <dbReference type="ARBA" id="ARBA00012729"/>
    </source>
</evidence>
<feature type="domain" description="GH18" evidence="16">
    <location>
        <begin position="285"/>
        <end position="651"/>
    </location>
</feature>
<dbReference type="SUPFAM" id="SSF57625">
    <property type="entry name" value="Invertebrate chitin-binding proteins"/>
    <property type="match status" value="1"/>
</dbReference>
<keyword evidence="7" id="KW-0146">Chitin degradation</keyword>
<dbReference type="PANTHER" id="PTHR11177:SF144">
    <property type="entry name" value="CHITINASE 5"/>
    <property type="match status" value="1"/>
</dbReference>
<dbReference type="InterPro" id="IPR029070">
    <property type="entry name" value="Chitinase_insertion_sf"/>
</dbReference>
<dbReference type="SUPFAM" id="SSF54556">
    <property type="entry name" value="Chitinase insertion domain"/>
    <property type="match status" value="1"/>
</dbReference>
<name>A0AAN8WXV8_HALRR</name>
<feature type="compositionally biased region" description="Low complexity" evidence="13">
    <location>
        <begin position="760"/>
        <end position="777"/>
    </location>
</feature>
<dbReference type="EMBL" id="JAXCGZ010015329">
    <property type="protein sequence ID" value="KAK7070518.1"/>
    <property type="molecule type" value="Genomic_DNA"/>
</dbReference>
<protein>
    <recommendedName>
        <fullName evidence="3">chitinase</fullName>
        <ecNumber evidence="3">3.2.1.14</ecNumber>
    </recommendedName>
</protein>
<dbReference type="FunFam" id="3.20.20.80:FF:000144">
    <property type="entry name" value="Chitinase"/>
    <property type="match status" value="1"/>
</dbReference>
<evidence type="ECO:0000256" key="13">
    <source>
        <dbReference type="SAM" id="MobiDB-lite"/>
    </source>
</evidence>
<dbReference type="AlphaFoldDB" id="A0AAN8WXV8"/>
<dbReference type="SUPFAM" id="SSF51445">
    <property type="entry name" value="(Trans)glycosidases"/>
    <property type="match status" value="1"/>
</dbReference>
<evidence type="ECO:0000256" key="1">
    <source>
        <dbReference type="ARBA" id="ARBA00000822"/>
    </source>
</evidence>
<dbReference type="Proteomes" id="UP001381693">
    <property type="component" value="Unassembled WGS sequence"/>
</dbReference>
<evidence type="ECO:0000256" key="12">
    <source>
        <dbReference type="RuleBase" id="RU000489"/>
    </source>
</evidence>
<evidence type="ECO:0000259" key="16">
    <source>
        <dbReference type="PROSITE" id="PS51910"/>
    </source>
</evidence>
<dbReference type="Gene3D" id="3.20.20.80">
    <property type="entry name" value="Glycosidases"/>
    <property type="match status" value="1"/>
</dbReference>
<dbReference type="GO" id="GO:0000272">
    <property type="term" value="P:polysaccharide catabolic process"/>
    <property type="evidence" value="ECO:0007669"/>
    <property type="project" value="UniProtKB-KW"/>
</dbReference>
<dbReference type="EC" id="3.2.1.14" evidence="3"/>
<sequence length="803" mass="89310">MRLLLLVVATVVSGDSLQPDQLQGRRFNAVPVQVYGPDFPSFYGPVSQRHDFLEHVLFDYRISPHEVMIRHKGQNPIAYQPPSQPSQYTALSFESGPDPPGFQRGQIESHPAQVYRYPITYIGNEFDSDESEDGRIPLRDAVEHIPLEAESYIAARESADEELSFYRGEVEAFPRFQSPSQEGTEDEQLDVVVLYAFDDKYGWAGHRASVESHPLDTPAQDPEEAYPMLPQLNSRPFGHLSESTLYDNPDSVDFPSDVVVVGDTTFAELDLTEYNPNMRSQSTDYKLVCYYGGWSVYRPAPFDFSVLDIDPFSCTHVIYSFAGLKENEHTIQALDEELDIVKGAYKAAVGLKEQNPSLKVMIAIGGWNEGGKKYSDMASTKERRDKFVQSVVSFLQEHKFDGLDLDWEYPGASDRGGRWADKANFADLVEELATAFKPHGWILSAAVSPAKFRVNEGYDVPRLAQHLDFINVMTYDLRGPWDGRADHHSPIESRPSDAWAYKSLNAKDGMNYWAEKGAPKDKLILGIPFYGRSFTLSSKENTEPGARISSGGTAGQYTQERGFLAYYEVCMEERNGGWTYKSDSAGGSYMYKGDQWVGWDDAEYVTKKMDLVKSERFGGAMIWAIDLDDYLGVCGTKWPLLTAMRRGLASSSPPTDPVPPVTEQQPPVDNVPGPPEETTLRPVTAVTPSTIKTPVFTPPTSGACNEGVYQRDAGDCGSYFLCVHGDWQRFSCQPPLHWDQNKRICDWPNNVKCKAVAGQTPPSSETSPLEEITTTSTPSPPPPQIAELEPVSSSGSLSGISPL</sequence>
<evidence type="ECO:0000256" key="4">
    <source>
        <dbReference type="ARBA" id="ARBA00022669"/>
    </source>
</evidence>
<feature type="region of interest" description="Disordered" evidence="13">
    <location>
        <begin position="756"/>
        <end position="803"/>
    </location>
</feature>
<organism evidence="17 18">
    <name type="scientific">Halocaridina rubra</name>
    <name type="common">Hawaiian red shrimp</name>
    <dbReference type="NCBI Taxonomy" id="373956"/>
    <lineage>
        <taxon>Eukaryota</taxon>
        <taxon>Metazoa</taxon>
        <taxon>Ecdysozoa</taxon>
        <taxon>Arthropoda</taxon>
        <taxon>Crustacea</taxon>
        <taxon>Multicrustacea</taxon>
        <taxon>Malacostraca</taxon>
        <taxon>Eumalacostraca</taxon>
        <taxon>Eucarida</taxon>
        <taxon>Decapoda</taxon>
        <taxon>Pleocyemata</taxon>
        <taxon>Caridea</taxon>
        <taxon>Atyoidea</taxon>
        <taxon>Atyidae</taxon>
        <taxon>Halocaridina</taxon>
    </lineage>
</organism>
<reference evidence="17 18" key="1">
    <citation type="submission" date="2023-11" db="EMBL/GenBank/DDBJ databases">
        <title>Halocaridina rubra genome assembly.</title>
        <authorList>
            <person name="Smith C."/>
        </authorList>
    </citation>
    <scope>NUCLEOTIDE SEQUENCE [LARGE SCALE GENOMIC DNA]</scope>
    <source>
        <strain evidence="17">EP-1</strain>
        <tissue evidence="17">Whole</tissue>
    </source>
</reference>
<dbReference type="Pfam" id="PF00704">
    <property type="entry name" value="Glyco_hydro_18"/>
    <property type="match status" value="1"/>
</dbReference>
<dbReference type="InterPro" id="IPR011583">
    <property type="entry name" value="Chitinase_II/V-like_cat"/>
</dbReference>
<dbReference type="InterPro" id="IPR036508">
    <property type="entry name" value="Chitin-bd_dom_sf"/>
</dbReference>
<dbReference type="InterPro" id="IPR017853">
    <property type="entry name" value="GH"/>
</dbReference>
<dbReference type="GO" id="GO:0005576">
    <property type="term" value="C:extracellular region"/>
    <property type="evidence" value="ECO:0007669"/>
    <property type="project" value="InterPro"/>
</dbReference>
<evidence type="ECO:0000256" key="14">
    <source>
        <dbReference type="SAM" id="SignalP"/>
    </source>
</evidence>
<feature type="region of interest" description="Disordered" evidence="13">
    <location>
        <begin position="212"/>
        <end position="232"/>
    </location>
</feature>
<dbReference type="PROSITE" id="PS50940">
    <property type="entry name" value="CHIT_BIND_II"/>
    <property type="match status" value="1"/>
</dbReference>
<keyword evidence="8" id="KW-1015">Disulfide bond</keyword>
<keyword evidence="18" id="KW-1185">Reference proteome</keyword>
<dbReference type="Pfam" id="PF01607">
    <property type="entry name" value="CBM_14"/>
    <property type="match status" value="1"/>
</dbReference>
<evidence type="ECO:0000256" key="5">
    <source>
        <dbReference type="ARBA" id="ARBA00022729"/>
    </source>
</evidence>
<comment type="similarity">
    <text evidence="2">Belongs to the glycosyl hydrolase 18 family. Chitinase class II subfamily.</text>
</comment>
<evidence type="ECO:0000256" key="10">
    <source>
        <dbReference type="ARBA" id="ARBA00023295"/>
    </source>
</evidence>
<proteinExistence type="inferred from homology"/>
<comment type="catalytic activity">
    <reaction evidence="1">
        <text>Random endo-hydrolysis of N-acetyl-beta-D-glucosaminide (1-&gt;4)-beta-linkages in chitin and chitodextrins.</text>
        <dbReference type="EC" id="3.2.1.14"/>
    </reaction>
</comment>
<evidence type="ECO:0000256" key="2">
    <source>
        <dbReference type="ARBA" id="ARBA00009121"/>
    </source>
</evidence>
<evidence type="ECO:0000313" key="17">
    <source>
        <dbReference type="EMBL" id="KAK7070518.1"/>
    </source>
</evidence>
<dbReference type="InterPro" id="IPR002557">
    <property type="entry name" value="Chitin-bd_dom"/>
</dbReference>
<accession>A0AAN8WXV8</accession>
<dbReference type="FunFam" id="3.10.50.10:FF:000004">
    <property type="entry name" value="Chitinase 5"/>
    <property type="match status" value="1"/>
</dbReference>
<dbReference type="CDD" id="cd02872">
    <property type="entry name" value="GH18_chitolectin_chitotriosidase"/>
    <property type="match status" value="1"/>
</dbReference>
<evidence type="ECO:0000256" key="9">
    <source>
        <dbReference type="ARBA" id="ARBA00023277"/>
    </source>
</evidence>
<dbReference type="InterPro" id="IPR001579">
    <property type="entry name" value="Glyco_hydro_18_chit_AS"/>
</dbReference>
<feature type="chain" id="PRO_5043014898" description="chitinase" evidence="14">
    <location>
        <begin position="17"/>
        <end position="803"/>
    </location>
</feature>
<keyword evidence="10 12" id="KW-0326">Glycosidase</keyword>
<evidence type="ECO:0000259" key="15">
    <source>
        <dbReference type="PROSITE" id="PS50940"/>
    </source>
</evidence>
<dbReference type="InterPro" id="IPR050314">
    <property type="entry name" value="Glycosyl_Hydrlase_18"/>
</dbReference>
<keyword evidence="4" id="KW-0147">Chitin-binding</keyword>
<dbReference type="PANTHER" id="PTHR11177">
    <property type="entry name" value="CHITINASE"/>
    <property type="match status" value="1"/>
</dbReference>
<feature type="domain" description="Chitin-binding type-2" evidence="15">
    <location>
        <begin position="701"/>
        <end position="755"/>
    </location>
</feature>
<dbReference type="Gene3D" id="3.10.50.10">
    <property type="match status" value="1"/>
</dbReference>
<keyword evidence="9" id="KW-0119">Carbohydrate metabolism</keyword>
<evidence type="ECO:0000256" key="8">
    <source>
        <dbReference type="ARBA" id="ARBA00023157"/>
    </source>
</evidence>
<dbReference type="InterPro" id="IPR001223">
    <property type="entry name" value="Glyco_hydro18_cat"/>
</dbReference>
<keyword evidence="11" id="KW-0624">Polysaccharide degradation</keyword>
<evidence type="ECO:0000256" key="6">
    <source>
        <dbReference type="ARBA" id="ARBA00022801"/>
    </source>
</evidence>
<feature type="compositionally biased region" description="Low complexity" evidence="13">
    <location>
        <begin position="792"/>
        <end position="803"/>
    </location>
</feature>
<feature type="signal peptide" evidence="14">
    <location>
        <begin position="1"/>
        <end position="16"/>
    </location>
</feature>
<dbReference type="Gene3D" id="2.170.140.10">
    <property type="entry name" value="Chitin binding domain"/>
    <property type="match status" value="1"/>
</dbReference>
<keyword evidence="6 12" id="KW-0378">Hydrolase</keyword>